<accession>A0ABU8JPT5</accession>
<evidence type="ECO:0000313" key="2">
    <source>
        <dbReference type="Proteomes" id="UP001359469"/>
    </source>
</evidence>
<comment type="caution">
    <text evidence="1">The sequence shown here is derived from an EMBL/GenBank/DDBJ whole genome shotgun (WGS) entry which is preliminary data.</text>
</comment>
<evidence type="ECO:0000313" key="1">
    <source>
        <dbReference type="EMBL" id="MEI7065465.1"/>
    </source>
</evidence>
<sequence length="42" mass="4985">MHIISFLQQWIYRRKTAWMKWAKGANCRKYVKKSGGLAAGHY</sequence>
<proteinExistence type="predicted"/>
<dbReference type="RefSeq" id="WP_336680610.1">
    <property type="nucleotide sequence ID" value="NZ_JBBBOO010000015.1"/>
</dbReference>
<name>A0ABU8JPT5_DICCH</name>
<reference evidence="1 2" key="1">
    <citation type="submission" date="2024-03" db="EMBL/GenBank/DDBJ databases">
        <title>Analysis of soft rot Pectobacteriaceae population diversity in US potato growing regions between 2016 and 2022.</title>
        <authorList>
            <person name="Ma X."/>
            <person name="Zhang X."/>
            <person name="Stodghill P."/>
            <person name="Rioux R."/>
            <person name="Babler B."/>
            <person name="Shrestha S."/>
            <person name="Babler B."/>
            <person name="Rivedal H."/>
            <person name="Frost K."/>
            <person name="Hao J."/>
            <person name="Secor G."/>
            <person name="Swingle B."/>
        </authorList>
    </citation>
    <scope>NUCLEOTIDE SEQUENCE [LARGE SCALE GENOMIC DNA]</scope>
    <source>
        <strain evidence="1 2">SR64</strain>
    </source>
</reference>
<protein>
    <submittedName>
        <fullName evidence="1">Uncharacterized protein</fullName>
    </submittedName>
</protein>
<dbReference type="EMBL" id="JBBBOO010000015">
    <property type="protein sequence ID" value="MEI7065465.1"/>
    <property type="molecule type" value="Genomic_DNA"/>
</dbReference>
<organism evidence="1 2">
    <name type="scientific">Dickeya chrysanthemi</name>
    <name type="common">Pectobacterium chrysanthemi</name>
    <name type="synonym">Erwinia chrysanthemi</name>
    <dbReference type="NCBI Taxonomy" id="556"/>
    <lineage>
        <taxon>Bacteria</taxon>
        <taxon>Pseudomonadati</taxon>
        <taxon>Pseudomonadota</taxon>
        <taxon>Gammaproteobacteria</taxon>
        <taxon>Enterobacterales</taxon>
        <taxon>Pectobacteriaceae</taxon>
        <taxon>Dickeya</taxon>
    </lineage>
</organism>
<keyword evidence="2" id="KW-1185">Reference proteome</keyword>
<dbReference type="Proteomes" id="UP001359469">
    <property type="component" value="Unassembled WGS sequence"/>
</dbReference>
<gene>
    <name evidence="1" type="ORF">WCU84_17675</name>
</gene>